<reference evidence="3 5" key="2">
    <citation type="submission" date="2020-05" db="EMBL/GenBank/DDBJ databases">
        <title>FDA dAtabase for Regulatory Grade micrObial Sequences (FDA-ARGOS): Supporting development and validation of Infectious Disease Dx tests.</title>
        <authorList>
            <person name="Nelson B."/>
            <person name="Plummer A."/>
            <person name="Tallon L."/>
            <person name="Sadzewicz L."/>
            <person name="Zhao X."/>
            <person name="Vavikolanu K."/>
            <person name="Mehta A."/>
            <person name="Aluvathingal J."/>
            <person name="Nadendla S."/>
            <person name="Myers T."/>
            <person name="Yan Y."/>
            <person name="Sichtig H."/>
        </authorList>
    </citation>
    <scope>NUCLEOTIDE SEQUENCE [LARGE SCALE GENOMIC DNA]</scope>
    <source>
        <strain evidence="3 5">FDAARGOS_795</strain>
        <plasmid evidence="3 5">unnamed3</plasmid>
    </source>
</reference>
<sequence>MNVAYALSFALFLFLVSVFTTNKDTINEKSKRNFWILAGLFGVYSVIRFILA</sequence>
<geneLocation type="plasmid" evidence="3 5">
    <name>unnamed3</name>
</geneLocation>
<gene>
    <name evidence="2" type="ORF">BF38_5861</name>
    <name evidence="3" type="ORF">FOC89_01570</name>
</gene>
<dbReference type="KEGG" id="btw:BF38_5861"/>
<reference evidence="2 4" key="1">
    <citation type="journal article" date="2015" name="Genome Announc.">
        <title>Complete genome sequences for 35 biothreat assay-relevant bacillus species.</title>
        <authorList>
            <person name="Johnson S.L."/>
            <person name="Daligault H.E."/>
            <person name="Davenport K.W."/>
            <person name="Jaissle J."/>
            <person name="Frey K.G."/>
            <person name="Ladner J.T."/>
            <person name="Broomall S.M."/>
            <person name="Bishop-Lilly K.A."/>
            <person name="Bruce D.C."/>
            <person name="Gibbons H.S."/>
            <person name="Coyne S.R."/>
            <person name="Lo C.C."/>
            <person name="Meincke L."/>
            <person name="Munk A.C."/>
            <person name="Koroleva G.I."/>
            <person name="Rosenzweig C.N."/>
            <person name="Palacios G.F."/>
            <person name="Redden C.L."/>
            <person name="Minogue T.D."/>
            <person name="Chain P.S."/>
        </authorList>
    </citation>
    <scope>NUCLEOTIDE SEQUENCE [LARGE SCALE GENOMIC DNA]</scope>
    <source>
        <strain evidence="2 4">HD1011</strain>
        <plasmid evidence="2 4">2</plasmid>
    </source>
</reference>
<evidence type="ECO:0000313" key="3">
    <source>
        <dbReference type="EMBL" id="QKH22702.1"/>
    </source>
</evidence>
<organism evidence="3 5">
    <name type="scientific">Bacillus thuringiensis</name>
    <dbReference type="NCBI Taxonomy" id="1428"/>
    <lineage>
        <taxon>Bacteria</taxon>
        <taxon>Bacillati</taxon>
        <taxon>Bacillota</taxon>
        <taxon>Bacilli</taxon>
        <taxon>Bacillales</taxon>
        <taxon>Bacillaceae</taxon>
        <taxon>Bacillus</taxon>
        <taxon>Bacillus cereus group</taxon>
    </lineage>
</organism>
<evidence type="ECO:0000256" key="1">
    <source>
        <dbReference type="SAM" id="Phobius"/>
    </source>
</evidence>
<keyword evidence="1" id="KW-1133">Transmembrane helix</keyword>
<protein>
    <submittedName>
        <fullName evidence="2">Membrane protein</fullName>
    </submittedName>
</protein>
<geneLocation type="plasmid" evidence="2 4">
    <name>2</name>
</geneLocation>
<keyword evidence="1" id="KW-0812">Transmembrane</keyword>
<evidence type="ECO:0000313" key="5">
    <source>
        <dbReference type="Proteomes" id="UP000501107"/>
    </source>
</evidence>
<dbReference type="EMBL" id="CP053979">
    <property type="protein sequence ID" value="QKH22702.1"/>
    <property type="molecule type" value="Genomic_DNA"/>
</dbReference>
<proteinExistence type="predicted"/>
<dbReference type="EMBL" id="CP009334">
    <property type="protein sequence ID" value="AJG73884.1"/>
    <property type="molecule type" value="Genomic_DNA"/>
</dbReference>
<evidence type="ECO:0000313" key="4">
    <source>
        <dbReference type="Proteomes" id="UP000031876"/>
    </source>
</evidence>
<dbReference type="Proteomes" id="UP000031876">
    <property type="component" value="Plasmid 2"/>
</dbReference>
<keyword evidence="3" id="KW-0614">Plasmid</keyword>
<feature type="transmembrane region" description="Helical" evidence="1">
    <location>
        <begin position="34"/>
        <end position="51"/>
    </location>
</feature>
<evidence type="ECO:0000313" key="2">
    <source>
        <dbReference type="EMBL" id="AJG73884.1"/>
    </source>
</evidence>
<dbReference type="AlphaFoldDB" id="A0A0B5N7Z3"/>
<keyword evidence="1" id="KW-0472">Membrane</keyword>
<dbReference type="Proteomes" id="UP000501107">
    <property type="component" value="Plasmid unnamed3"/>
</dbReference>
<dbReference type="RefSeq" id="WP_001099896.1">
    <property type="nucleotide sequence ID" value="NZ_CP009334.1"/>
</dbReference>
<accession>A0A0B5N7Z3</accession>
<name>A0A0B5N7Z3_BACTU</name>